<name>G4RDD9_PELHB</name>
<dbReference type="STRING" id="1082931.KKY_726"/>
<evidence type="ECO:0000313" key="2">
    <source>
        <dbReference type="Proteomes" id="UP000008850"/>
    </source>
</evidence>
<dbReference type="eggNOG" id="ENOG5032YGC">
    <property type="taxonomic scope" value="Bacteria"/>
</dbReference>
<keyword evidence="2" id="KW-1185">Reference proteome</keyword>
<reference evidence="1 2" key="1">
    <citation type="journal article" date="2012" name="J. Bacteriol.">
        <title>Complete genome sequence of Pelagibacterium halotolerans B2T.</title>
        <authorList>
            <person name="Huo Y.Y."/>
            <person name="Cheng H."/>
            <person name="Han X.F."/>
            <person name="Jiang X.W."/>
            <person name="Sun C."/>
            <person name="Zhang X.Q."/>
            <person name="Zhu X.F."/>
            <person name="Liu Y.F."/>
            <person name="Li P.F."/>
            <person name="Ni P.X."/>
            <person name="Wu M."/>
        </authorList>
    </citation>
    <scope>NUCLEOTIDE SEQUENCE [LARGE SCALE GENOMIC DNA]</scope>
    <source>
        <strain evidence="2">DSM 22347 / JCM 15775 / CGMCC 1.7692 / B2</strain>
    </source>
</reference>
<dbReference type="KEGG" id="phl:KKY_726"/>
<dbReference type="EMBL" id="CP003075">
    <property type="protein sequence ID" value="AEQ50765.1"/>
    <property type="molecule type" value="Genomic_DNA"/>
</dbReference>
<protein>
    <submittedName>
        <fullName evidence="1">Phage related protein</fullName>
    </submittedName>
</protein>
<dbReference type="RefSeq" id="WP_014129914.1">
    <property type="nucleotide sequence ID" value="NC_016078.1"/>
</dbReference>
<accession>G4RDD9</accession>
<dbReference type="AlphaFoldDB" id="G4RDD9"/>
<gene>
    <name evidence="1" type="ordered locus">KKY_726</name>
</gene>
<evidence type="ECO:0000313" key="1">
    <source>
        <dbReference type="EMBL" id="AEQ50765.1"/>
    </source>
</evidence>
<dbReference type="Proteomes" id="UP000008850">
    <property type="component" value="Chromosome"/>
</dbReference>
<dbReference type="HOGENOM" id="CLU_176097_0_0_5"/>
<organism evidence="1 2">
    <name type="scientific">Pelagibacterium halotolerans (strain DSM 22347 / JCM 15775 / CGMCC 1.7692 / B2)</name>
    <dbReference type="NCBI Taxonomy" id="1082931"/>
    <lineage>
        <taxon>Bacteria</taxon>
        <taxon>Pseudomonadati</taxon>
        <taxon>Pseudomonadota</taxon>
        <taxon>Alphaproteobacteria</taxon>
        <taxon>Hyphomicrobiales</taxon>
        <taxon>Devosiaceae</taxon>
        <taxon>Pelagibacterium</taxon>
    </lineage>
</organism>
<sequence>MMTDMNEVIREEARLIVLRELFKQPNRSATSTAIRLTLRNGFMISRERSWVEQEFAWLEQMGAVRVTSVASIKIATLTERGIEHLAHHAFIPGILVSSEPVT</sequence>
<proteinExistence type="predicted"/>